<evidence type="ECO:0008006" key="8">
    <source>
        <dbReference type="Google" id="ProtNLM"/>
    </source>
</evidence>
<keyword evidence="2 6" id="KW-0812">Transmembrane</keyword>
<organism evidence="7">
    <name type="scientific">marine metagenome</name>
    <dbReference type="NCBI Taxonomy" id="408172"/>
    <lineage>
        <taxon>unclassified sequences</taxon>
        <taxon>metagenomes</taxon>
        <taxon>ecological metagenomes</taxon>
    </lineage>
</organism>
<comment type="subcellular location">
    <subcellularLocation>
        <location evidence="1">Membrane</location>
        <topology evidence="1">Single-pass membrane protein</topology>
    </subcellularLocation>
</comment>
<name>A0A382E947_9ZZZZ</name>
<dbReference type="InterPro" id="IPR006260">
    <property type="entry name" value="TonB/TolA_C"/>
</dbReference>
<feature type="region of interest" description="Disordered" evidence="5">
    <location>
        <begin position="133"/>
        <end position="169"/>
    </location>
</feature>
<dbReference type="Pfam" id="PF13103">
    <property type="entry name" value="TonB_2"/>
    <property type="match status" value="1"/>
</dbReference>
<dbReference type="NCBIfam" id="TIGR01352">
    <property type="entry name" value="tonB_Cterm"/>
    <property type="match status" value="1"/>
</dbReference>
<gene>
    <name evidence="7" type="ORF">METZ01_LOCUS199773</name>
</gene>
<dbReference type="GO" id="GO:0016020">
    <property type="term" value="C:membrane"/>
    <property type="evidence" value="ECO:0007669"/>
    <property type="project" value="UniProtKB-SubCell"/>
</dbReference>
<dbReference type="NCBIfam" id="TIGR02794">
    <property type="entry name" value="tolA_full"/>
    <property type="match status" value="2"/>
</dbReference>
<feature type="compositionally biased region" description="Basic and acidic residues" evidence="5">
    <location>
        <begin position="107"/>
        <end position="118"/>
    </location>
</feature>
<dbReference type="SUPFAM" id="SSF74653">
    <property type="entry name" value="TolA/TonB C-terminal domain"/>
    <property type="match status" value="1"/>
</dbReference>
<keyword evidence="4 6" id="KW-0472">Membrane</keyword>
<dbReference type="EMBL" id="UINC01043205">
    <property type="protein sequence ID" value="SVB46919.1"/>
    <property type="molecule type" value="Genomic_DNA"/>
</dbReference>
<dbReference type="InterPro" id="IPR014161">
    <property type="entry name" value="Tol-Pal_TolA"/>
</dbReference>
<feature type="transmembrane region" description="Helical" evidence="6">
    <location>
        <begin position="12"/>
        <end position="32"/>
    </location>
</feature>
<keyword evidence="3 6" id="KW-1133">Transmembrane helix</keyword>
<evidence type="ECO:0000256" key="1">
    <source>
        <dbReference type="ARBA" id="ARBA00004167"/>
    </source>
</evidence>
<evidence type="ECO:0000256" key="6">
    <source>
        <dbReference type="SAM" id="Phobius"/>
    </source>
</evidence>
<evidence type="ECO:0000256" key="4">
    <source>
        <dbReference type="ARBA" id="ARBA00023136"/>
    </source>
</evidence>
<proteinExistence type="predicted"/>
<dbReference type="AlphaFoldDB" id="A0A382E947"/>
<dbReference type="Gene3D" id="3.30.1150.10">
    <property type="match status" value="1"/>
</dbReference>
<reference evidence="7" key="1">
    <citation type="submission" date="2018-05" db="EMBL/GenBank/DDBJ databases">
        <authorList>
            <person name="Lanie J.A."/>
            <person name="Ng W.-L."/>
            <person name="Kazmierczak K.M."/>
            <person name="Andrzejewski T.M."/>
            <person name="Davidsen T.M."/>
            <person name="Wayne K.J."/>
            <person name="Tettelin H."/>
            <person name="Glass J.I."/>
            <person name="Rusch D."/>
            <person name="Podicherti R."/>
            <person name="Tsui H.-C.T."/>
            <person name="Winkler M.E."/>
        </authorList>
    </citation>
    <scope>NUCLEOTIDE SEQUENCE</scope>
</reference>
<evidence type="ECO:0000256" key="3">
    <source>
        <dbReference type="ARBA" id="ARBA00022989"/>
    </source>
</evidence>
<sequence length="280" mass="32993">MHTNWLQTSRSLFLSIALHIVLGGILVFSFKFSTKPVPVHKPVTNIVKAISVDKKQVELELKRLKDIEEAKKIDEKKRQKKLEKKAEDTKKKRIAEEKKLKKLKKKKEAEKKKRKEEEKKLKKLEKERKELEKKQKLEKEKRKKEAERKRKEEEKKKAQEAERKRKEEEKKLKEKALQEELEAEQLQYDQSEISKFTSLIINAIESKFNETNIDDGLSCKILIRMSEGGKVIESNIVKSSGDKLFDQRAEQAVYKASPLPVPSEIRLFNKMRTIRITFDP</sequence>
<evidence type="ECO:0000256" key="2">
    <source>
        <dbReference type="ARBA" id="ARBA00022692"/>
    </source>
</evidence>
<accession>A0A382E947</accession>
<protein>
    <recommendedName>
        <fullName evidence="8">Protein TolA</fullName>
    </recommendedName>
</protein>
<feature type="region of interest" description="Disordered" evidence="5">
    <location>
        <begin position="97"/>
        <end position="118"/>
    </location>
</feature>
<dbReference type="GO" id="GO:0019534">
    <property type="term" value="F:toxin transmembrane transporter activity"/>
    <property type="evidence" value="ECO:0007669"/>
    <property type="project" value="InterPro"/>
</dbReference>
<dbReference type="GO" id="GO:0043213">
    <property type="term" value="P:bacteriocin transport"/>
    <property type="evidence" value="ECO:0007669"/>
    <property type="project" value="InterPro"/>
</dbReference>
<evidence type="ECO:0000256" key="5">
    <source>
        <dbReference type="SAM" id="MobiDB-lite"/>
    </source>
</evidence>
<evidence type="ECO:0000313" key="7">
    <source>
        <dbReference type="EMBL" id="SVB46919.1"/>
    </source>
</evidence>